<dbReference type="Proteomes" id="UP001055437">
    <property type="component" value="Chromosome"/>
</dbReference>
<dbReference type="OrthoDB" id="9915767at2"/>
<dbReference type="AlphaFoldDB" id="A0A9N7JKP6"/>
<dbReference type="RefSeq" id="WP_066679214.1">
    <property type="nucleotide sequence ID" value="NZ_CABMIZ010000071.1"/>
</dbReference>
<keyword evidence="4" id="KW-1185">Reference proteome</keyword>
<proteinExistence type="predicted"/>
<dbReference type="GeneID" id="303560358"/>
<dbReference type="Proteomes" id="UP000280586">
    <property type="component" value="Chromosome"/>
</dbReference>
<gene>
    <name evidence="1" type="ORF">CP523_06685</name>
    <name evidence="2" type="ORF">NH397_15000</name>
</gene>
<evidence type="ECO:0000313" key="2">
    <source>
        <dbReference type="EMBL" id="USS00759.1"/>
    </source>
</evidence>
<dbReference type="EMBL" id="CP099799">
    <property type="protein sequence ID" value="USS00759.1"/>
    <property type="molecule type" value="Genomic_DNA"/>
</dbReference>
<reference evidence="2" key="2">
    <citation type="submission" date="2022-06" db="EMBL/GenBank/DDBJ databases">
        <authorList>
            <person name="Holder M.E."/>
            <person name="Ajami N.J."/>
            <person name="Petrosino J.F."/>
        </authorList>
    </citation>
    <scope>NUCLEOTIDE SEQUENCE</scope>
    <source>
        <strain evidence="2">RMA 8861</strain>
    </source>
</reference>
<protein>
    <submittedName>
        <fullName evidence="1">Uncharacterized protein</fullName>
    </submittedName>
</protein>
<sequence>MIDLFSLSSDQLIVVAAFIAADIAQSLTSEEQEIVAWLFEAIGQNLSVFGAVEALRQKNNKNDDSGIVK</sequence>
<accession>A0A9N7JKP6</accession>
<reference evidence="1 3" key="1">
    <citation type="submission" date="2017-09" db="EMBL/GenBank/DDBJ databases">
        <authorList>
            <person name="Thomas P."/>
            <person name="Seyboldt C."/>
        </authorList>
    </citation>
    <scope>NUCLEOTIDE SEQUENCE [LARGE SCALE GENOMIC DNA]</scope>
    <source>
        <strain evidence="1 3">DSM 7534</strain>
    </source>
</reference>
<name>A0A9N7JKP6_CLOSE</name>
<evidence type="ECO:0000313" key="4">
    <source>
        <dbReference type="Proteomes" id="UP001055437"/>
    </source>
</evidence>
<evidence type="ECO:0000313" key="1">
    <source>
        <dbReference type="EMBL" id="AYE34178.1"/>
    </source>
</evidence>
<dbReference type="EMBL" id="CP023671">
    <property type="protein sequence ID" value="AYE34178.1"/>
    <property type="molecule type" value="Genomic_DNA"/>
</dbReference>
<organism evidence="1 3">
    <name type="scientific">Clostridium septicum</name>
    <dbReference type="NCBI Taxonomy" id="1504"/>
    <lineage>
        <taxon>Bacteria</taxon>
        <taxon>Bacillati</taxon>
        <taxon>Bacillota</taxon>
        <taxon>Clostridia</taxon>
        <taxon>Eubacteriales</taxon>
        <taxon>Clostridiaceae</taxon>
        <taxon>Clostridium</taxon>
    </lineage>
</organism>
<dbReference type="KEGG" id="csep:CP523_06685"/>
<evidence type="ECO:0000313" key="3">
    <source>
        <dbReference type="Proteomes" id="UP000280586"/>
    </source>
</evidence>